<comment type="caution">
    <text evidence="1">The sequence shown here is derived from an EMBL/GenBank/DDBJ whole genome shotgun (WGS) entry which is preliminary data.</text>
</comment>
<gene>
    <name evidence="1" type="ORF">J8273_3892</name>
</gene>
<proteinExistence type="predicted"/>
<keyword evidence="2" id="KW-1185">Reference proteome</keyword>
<protein>
    <submittedName>
        <fullName evidence="1">Uncharacterized protein</fullName>
    </submittedName>
</protein>
<name>A0A8J6B314_9EUKA</name>
<dbReference type="Proteomes" id="UP000717585">
    <property type="component" value="Unassembled WGS sequence"/>
</dbReference>
<dbReference type="EMBL" id="JAHDYR010000014">
    <property type="protein sequence ID" value="KAG9394638.1"/>
    <property type="molecule type" value="Genomic_DNA"/>
</dbReference>
<evidence type="ECO:0000313" key="2">
    <source>
        <dbReference type="Proteomes" id="UP000717585"/>
    </source>
</evidence>
<organism evidence="1 2">
    <name type="scientific">Carpediemonas membranifera</name>
    <dbReference type="NCBI Taxonomy" id="201153"/>
    <lineage>
        <taxon>Eukaryota</taxon>
        <taxon>Metamonada</taxon>
        <taxon>Carpediemonas-like organisms</taxon>
        <taxon>Carpediemonas</taxon>
    </lineage>
</organism>
<reference evidence="1" key="1">
    <citation type="submission" date="2021-05" db="EMBL/GenBank/DDBJ databases">
        <title>A free-living protist that lacks canonical eukaryotic 1 DNA replication and segregation systems.</title>
        <authorList>
            <person name="Salas-Leiva D.E."/>
            <person name="Tromer E.C."/>
            <person name="Curtis B.A."/>
            <person name="Jerlstrom-Hultqvist J."/>
            <person name="Kolisko M."/>
            <person name="Yi Z."/>
            <person name="Salas-Leiva J.S."/>
            <person name="Gallot-Lavallee L."/>
            <person name="Kops G.J.P.L."/>
            <person name="Archibald J.M."/>
            <person name="Simpson A.G.B."/>
            <person name="Roger A.J."/>
        </authorList>
    </citation>
    <scope>NUCLEOTIDE SEQUENCE</scope>
    <source>
        <strain evidence="1">BICM</strain>
    </source>
</reference>
<sequence>MEDYLDFEIFRTKPVNGCSFTCKDARNSLKISSGKQMKEIEIPKTKGVTVTMPKTFSAKYAYTHHMQCPQGHPMTCKAITAVDDKTVSIIAGVEHKCTNSKSPIDRLFGSLGVSAAACKLFKEKKEGLKSEDNKIVTGLGMTFKRDDHRVAITADVSPFTKDANCYLATTHTIHPGVTVGVKSGMKMHKGETLKVTHDTKAAISVEPACPGVKRIDIRGNSNYDGFVSVVAQCPSARDSEIAFTAQYKHETKAIIPGMSIKIGM</sequence>
<accession>A0A8J6B314</accession>
<evidence type="ECO:0000313" key="1">
    <source>
        <dbReference type="EMBL" id="KAG9394638.1"/>
    </source>
</evidence>
<dbReference type="AlphaFoldDB" id="A0A8J6B314"/>